<dbReference type="InterPro" id="IPR011006">
    <property type="entry name" value="CheY-like_superfamily"/>
</dbReference>
<dbReference type="GO" id="GO:0000156">
    <property type="term" value="F:phosphorelay response regulator activity"/>
    <property type="evidence" value="ECO:0007669"/>
    <property type="project" value="TreeGrafter"/>
</dbReference>
<dbReference type="PANTHER" id="PTHR45526:SF1">
    <property type="entry name" value="TRANSCRIPTIONAL REGULATORY PROTEIN DCUR-RELATED"/>
    <property type="match status" value="1"/>
</dbReference>
<organism evidence="4 5">
    <name type="scientific">Larkinella humicola</name>
    <dbReference type="NCBI Taxonomy" id="2607654"/>
    <lineage>
        <taxon>Bacteria</taxon>
        <taxon>Pseudomonadati</taxon>
        <taxon>Bacteroidota</taxon>
        <taxon>Cytophagia</taxon>
        <taxon>Cytophagales</taxon>
        <taxon>Spirosomataceae</taxon>
        <taxon>Larkinella</taxon>
    </lineage>
</organism>
<evidence type="ECO:0000259" key="2">
    <source>
        <dbReference type="PROSITE" id="PS50110"/>
    </source>
</evidence>
<dbReference type="InterPro" id="IPR051271">
    <property type="entry name" value="2C-system_Tx_regulators"/>
</dbReference>
<dbReference type="GO" id="GO:0003677">
    <property type="term" value="F:DNA binding"/>
    <property type="evidence" value="ECO:0007669"/>
    <property type="project" value="InterPro"/>
</dbReference>
<dbReference type="PANTHER" id="PTHR45526">
    <property type="entry name" value="TRANSCRIPTIONAL REGULATORY PROTEIN DPIA"/>
    <property type="match status" value="1"/>
</dbReference>
<evidence type="ECO:0000259" key="3">
    <source>
        <dbReference type="PROSITE" id="PS50930"/>
    </source>
</evidence>
<dbReference type="Pfam" id="PF04397">
    <property type="entry name" value="LytTR"/>
    <property type="match status" value="1"/>
</dbReference>
<dbReference type="SMART" id="SM00850">
    <property type="entry name" value="LytTR"/>
    <property type="match status" value="1"/>
</dbReference>
<name>A0A5N1J1H9_9BACT</name>
<evidence type="ECO:0000256" key="1">
    <source>
        <dbReference type="PROSITE-ProRule" id="PRU00169"/>
    </source>
</evidence>
<reference evidence="4 5" key="1">
    <citation type="submission" date="2019-09" db="EMBL/GenBank/DDBJ databases">
        <title>Genome Sequence of Larkinella sp MA1.</title>
        <authorList>
            <person name="Srinivasan S."/>
        </authorList>
    </citation>
    <scope>NUCLEOTIDE SEQUENCE [LARGE SCALE GENOMIC DNA]</scope>
    <source>
        <strain evidence="4 5">MA1</strain>
    </source>
</reference>
<proteinExistence type="predicted"/>
<dbReference type="Proteomes" id="UP000326344">
    <property type="component" value="Unassembled WGS sequence"/>
</dbReference>
<dbReference type="Pfam" id="PF00072">
    <property type="entry name" value="Response_reg"/>
    <property type="match status" value="1"/>
</dbReference>
<keyword evidence="5" id="KW-1185">Reference proteome</keyword>
<dbReference type="SUPFAM" id="SSF52172">
    <property type="entry name" value="CheY-like"/>
    <property type="match status" value="1"/>
</dbReference>
<dbReference type="RefSeq" id="WP_150881731.1">
    <property type="nucleotide sequence ID" value="NZ_VTWS01000018.1"/>
</dbReference>
<dbReference type="InterPro" id="IPR001789">
    <property type="entry name" value="Sig_transdc_resp-reg_receiver"/>
</dbReference>
<dbReference type="AlphaFoldDB" id="A0A5N1J1H9"/>
<evidence type="ECO:0000313" key="4">
    <source>
        <dbReference type="EMBL" id="KAA9340351.1"/>
    </source>
</evidence>
<feature type="domain" description="Response regulatory" evidence="2">
    <location>
        <begin position="4"/>
        <end position="115"/>
    </location>
</feature>
<feature type="domain" description="HTH LytTR-type" evidence="3">
    <location>
        <begin position="137"/>
        <end position="236"/>
    </location>
</feature>
<dbReference type="EMBL" id="VTWS01000018">
    <property type="protein sequence ID" value="KAA9340351.1"/>
    <property type="molecule type" value="Genomic_DNA"/>
</dbReference>
<dbReference type="SMART" id="SM00448">
    <property type="entry name" value="REC"/>
    <property type="match status" value="1"/>
</dbReference>
<dbReference type="PROSITE" id="PS50110">
    <property type="entry name" value="RESPONSE_REGULATORY"/>
    <property type="match status" value="1"/>
</dbReference>
<dbReference type="Gene3D" id="3.40.50.2300">
    <property type="match status" value="1"/>
</dbReference>
<comment type="caution">
    <text evidence="4">The sequence shown here is derived from an EMBL/GenBank/DDBJ whole genome shotgun (WGS) entry which is preliminary data.</text>
</comment>
<gene>
    <name evidence="4" type="ORF">F0P93_31250</name>
</gene>
<feature type="modified residue" description="4-aspartylphosphate" evidence="1">
    <location>
        <position position="55"/>
    </location>
</feature>
<sequence>MKLRCLLIDDEPPALKVLARYITAIDGLEIAGQCKNAIEALDVLHQKAVDVIFLDIKMPYIIGTDFLKNLSHPPKVIFVTAYREYASDGFELDAVDYLVKPVSFERFFKAITKINRLMGRETDTISDNDAPKTPSFIYLKVDRDMKKIVVNDIDYIESWKDYVKVFLTGGKYFLAKQSISAMENLLSDHKFMRVHRSYLVSYDKISGYNAVSVQLSGHEIPIGRLYKQIVMERLQEQI</sequence>
<accession>A0A5N1J1H9</accession>
<dbReference type="Gene3D" id="2.40.50.1020">
    <property type="entry name" value="LytTr DNA-binding domain"/>
    <property type="match status" value="1"/>
</dbReference>
<keyword evidence="1" id="KW-0597">Phosphoprotein</keyword>
<protein>
    <submittedName>
        <fullName evidence="4">Response regulator transcription factor</fullName>
    </submittedName>
</protein>
<evidence type="ECO:0000313" key="5">
    <source>
        <dbReference type="Proteomes" id="UP000326344"/>
    </source>
</evidence>
<dbReference type="InterPro" id="IPR007492">
    <property type="entry name" value="LytTR_DNA-bd_dom"/>
</dbReference>
<dbReference type="PROSITE" id="PS50930">
    <property type="entry name" value="HTH_LYTTR"/>
    <property type="match status" value="1"/>
</dbReference>